<comment type="caution">
    <text evidence="2">The sequence shown here is derived from an EMBL/GenBank/DDBJ whole genome shotgun (WGS) entry which is preliminary data.</text>
</comment>
<evidence type="ECO:0000256" key="1">
    <source>
        <dbReference type="SAM" id="MobiDB-lite"/>
    </source>
</evidence>
<evidence type="ECO:0008006" key="4">
    <source>
        <dbReference type="Google" id="ProtNLM"/>
    </source>
</evidence>
<evidence type="ECO:0000313" key="2">
    <source>
        <dbReference type="EMBL" id="MDO7846487.1"/>
    </source>
</evidence>
<organism evidence="2 3">
    <name type="scientific">Hymenobacter mellowenesis</name>
    <dbReference type="NCBI Taxonomy" id="3063995"/>
    <lineage>
        <taxon>Bacteria</taxon>
        <taxon>Pseudomonadati</taxon>
        <taxon>Bacteroidota</taxon>
        <taxon>Cytophagia</taxon>
        <taxon>Cytophagales</taxon>
        <taxon>Hymenobacteraceae</taxon>
        <taxon>Hymenobacter</taxon>
    </lineage>
</organism>
<sequence length="496" mass="54069">MQLQKVTLKLASITVPTPELNKSKGYVPWGEKHSFPATVLGLIRNSPTASAMLKRKAEFIAGEGFSINATEQKDLAAWLEEVKAAQLLEPTGVDAANLESYAWQVVWSKGKNPTILEIHHQGIETVVWGKRNAQGEVEQYFLCDNWDKADSADFPVVPMPAFNPKKPGGTQLYVFAKYSTGQRYYQDLSITPGLNDMSTEASLGKYRKNSVDTRFGGNTIVSVRKGPEEKREKDPNDPTKEIVTSAKTQQQAFRNAVKAQFQGPEADSIFFVFGDGTDEFAKNMVEVKNLSTASPETYEKISDQAIQAILSAGGVTSPAVVGLPTQAGLGGGGQELREAYEMYDNTVCLPWRRRVVASLLELYRAGGREVAEVEGDTDPLSIVNTLPVRNHFDNDTLAQVLDDDEIRQAEGYAARKKPEDGDGDTPAQTEAQKSLSGSVGGQSSIDAMLNLLAQKLTTRESCIARLVTFFGLTKDQAESIVPLPDTQTNTVPPGTL</sequence>
<accession>A0ABT9ACN7</accession>
<keyword evidence="3" id="KW-1185">Reference proteome</keyword>
<feature type="region of interest" description="Disordered" evidence="1">
    <location>
        <begin position="413"/>
        <end position="441"/>
    </location>
</feature>
<name>A0ABT9ACN7_9BACT</name>
<proteinExistence type="predicted"/>
<reference evidence="2" key="1">
    <citation type="submission" date="2023-07" db="EMBL/GenBank/DDBJ databases">
        <authorList>
            <person name="Kim M.K."/>
        </authorList>
    </citation>
    <scope>NUCLEOTIDE SEQUENCE</scope>
    <source>
        <strain evidence="2">M29</strain>
    </source>
</reference>
<evidence type="ECO:0000313" key="3">
    <source>
        <dbReference type="Proteomes" id="UP001167796"/>
    </source>
</evidence>
<feature type="compositionally biased region" description="Polar residues" evidence="1">
    <location>
        <begin position="426"/>
        <end position="441"/>
    </location>
</feature>
<dbReference type="RefSeq" id="WP_305011175.1">
    <property type="nucleotide sequence ID" value="NZ_JAUQSX010000004.1"/>
</dbReference>
<gene>
    <name evidence="2" type="ORF">Q5H92_08970</name>
</gene>
<dbReference type="Proteomes" id="UP001167796">
    <property type="component" value="Unassembled WGS sequence"/>
</dbReference>
<protein>
    <recommendedName>
        <fullName evidence="4">Phage portal protein</fullName>
    </recommendedName>
</protein>
<dbReference type="EMBL" id="JAUQSX010000004">
    <property type="protein sequence ID" value="MDO7846487.1"/>
    <property type="molecule type" value="Genomic_DNA"/>
</dbReference>